<feature type="disulfide bond" description="Redox-active" evidence="11">
    <location>
        <begin position="176"/>
        <end position="179"/>
    </location>
</feature>
<dbReference type="Proteomes" id="UP000483820">
    <property type="component" value="Chromosome III"/>
</dbReference>
<dbReference type="PANTHER" id="PTHR18929">
    <property type="entry name" value="PROTEIN DISULFIDE ISOMERASE"/>
    <property type="match status" value="1"/>
</dbReference>
<dbReference type="GeneID" id="9825216"/>
<dbReference type="InterPro" id="IPR036249">
    <property type="entry name" value="Thioredoxin-like_sf"/>
</dbReference>
<comment type="catalytic activity">
    <reaction evidence="1 15">
        <text>Catalyzes the rearrangement of -S-S- bonds in proteins.</text>
        <dbReference type="EC" id="5.3.4.1"/>
    </reaction>
</comment>
<dbReference type="AlphaFoldDB" id="A0A6A5H4Q7"/>
<dbReference type="PRINTS" id="PR00299">
    <property type="entry name" value="ACRYSTALLIN"/>
</dbReference>
<comment type="caution">
    <text evidence="18">The sequence shown here is derived from an EMBL/GenBank/DDBJ whole genome shotgun (WGS) entry which is preliminary data.</text>
</comment>
<dbReference type="InterPro" id="IPR008978">
    <property type="entry name" value="HSP20-like_chaperone"/>
</dbReference>
<evidence type="ECO:0000256" key="4">
    <source>
        <dbReference type="ARBA" id="ARBA00012723"/>
    </source>
</evidence>
<dbReference type="CDD" id="cd03073">
    <property type="entry name" value="PDI_b'_ERp72_ERp57"/>
    <property type="match status" value="1"/>
</dbReference>
<dbReference type="PANTHER" id="PTHR18929:SF210">
    <property type="entry name" value="PROTEIN DISULFIDE-ISOMERASE A4"/>
    <property type="match status" value="1"/>
</dbReference>
<dbReference type="EC" id="5.3.4.1" evidence="4 15"/>
<dbReference type="InterPro" id="IPR013766">
    <property type="entry name" value="Thioredoxin_domain"/>
</dbReference>
<feature type="domain" description="Thioredoxin" evidence="17">
    <location>
        <begin position="480"/>
        <end position="609"/>
    </location>
</feature>
<dbReference type="InterPro" id="IPR017937">
    <property type="entry name" value="Thioredoxin_CS"/>
</dbReference>
<keyword evidence="8 11" id="KW-1015">Disulfide bond</keyword>
<evidence type="ECO:0000256" key="7">
    <source>
        <dbReference type="ARBA" id="ARBA00022824"/>
    </source>
</evidence>
<dbReference type="GO" id="GO:0006457">
    <property type="term" value="P:protein folding"/>
    <property type="evidence" value="ECO:0007669"/>
    <property type="project" value="TreeGrafter"/>
</dbReference>
<dbReference type="FunFam" id="3.40.30.10:FF:000428">
    <property type="entry name" value="Protein disulfide-isomerase A4"/>
    <property type="match status" value="1"/>
</dbReference>
<sequence>MIFDRRFFALVILLCIAVIRAKETSSDDELNYEMDEGVVVLTDKNFDAFLKKNPSTLVKFYAPWCGHCKHLAPEYEKASSKVSIPLAKVDATVETELGKRFEIQGYPTLKFWKDGQGPSDYDGGRDEAGIIEWVESRVDPNYKPPPEEVVTLTTENFDDFITNNELVLVEFYAPWCGHCKKLAPEFEKAAQKLKAQGSKVRLGKVDATIEKDLGTKYGVSGYPTMKVIRNARRFDYNGPREAAGIVKYMTEQSKPAATKLTKLKDIERFMSKDDVTIIGFFATEDSSAFEAFSDSAEMLREEFKTMGHTSDPAAFKKWDAKPNDIIIFYPSLFHSKFEPKSRTYNKAAATSEDLLAFFREHSAPLVGKMTKKNAATRYTKKPLVVVYYNADFSVQYREGSEYWRQKVLNIAQRYQKDKYRFAVADEEEFAKELTELGLGDSGLEHNVVVFGYDGKKYPMSADDFDGELDENLEAFMKQISSGKAKAHVKSAPAPKDDKGPVKTVVGSNFDKIVNDESKDVLIEFYAPWCGHCKSFEPKYKDLAQALKKTQPNVVLAKMDATINDAPSQFAVEGFPTIYFAPSGKKGEPIKYSGNRDLEDLKKFMAKHGVKSFQKKDELMSAIEVTADAASTWDWPLQHNDGVVKVHNTKEKFEVGLDVQFFTPKEIEVKVSGQELLIHCRHETRSDNHGTVAREINRAYKLPDDVDVSTVKSHLATRGVLTITASKKA</sequence>
<evidence type="ECO:0000256" key="15">
    <source>
        <dbReference type="RuleBase" id="RU361130"/>
    </source>
</evidence>
<feature type="domain" description="Thioredoxin" evidence="17">
    <location>
        <begin position="19"/>
        <end position="136"/>
    </location>
</feature>
<evidence type="ECO:0000256" key="2">
    <source>
        <dbReference type="ARBA" id="ARBA00004319"/>
    </source>
</evidence>
<dbReference type="CDD" id="cd02961">
    <property type="entry name" value="PDI_a_family"/>
    <property type="match status" value="2"/>
</dbReference>
<name>A0A6A5H4Q7_CAERE</name>
<protein>
    <recommendedName>
        <fullName evidence="4 15">Protein disulfide-isomerase</fullName>
        <ecNumber evidence="4 15">5.3.4.1</ecNumber>
    </recommendedName>
</protein>
<evidence type="ECO:0000313" key="19">
    <source>
        <dbReference type="EMBL" id="KAF1761502.1"/>
    </source>
</evidence>
<proteinExistence type="inferred from homology"/>
<evidence type="ECO:0000256" key="6">
    <source>
        <dbReference type="ARBA" id="ARBA00022737"/>
    </source>
</evidence>
<dbReference type="SUPFAM" id="SSF49764">
    <property type="entry name" value="HSP20-like chaperones"/>
    <property type="match status" value="1"/>
</dbReference>
<evidence type="ECO:0000256" key="9">
    <source>
        <dbReference type="ARBA" id="ARBA00023235"/>
    </source>
</evidence>
<evidence type="ECO:0000256" key="12">
    <source>
        <dbReference type="PROSITE-ProRule" id="PRU00285"/>
    </source>
</evidence>
<dbReference type="EMBL" id="WUAV01000003">
    <property type="protein sequence ID" value="KAF1761502.1"/>
    <property type="molecule type" value="Genomic_DNA"/>
</dbReference>
<dbReference type="PROSITE" id="PS01031">
    <property type="entry name" value="SHSP"/>
    <property type="match status" value="1"/>
</dbReference>
<evidence type="ECO:0000256" key="14">
    <source>
        <dbReference type="RuleBase" id="RU004208"/>
    </source>
</evidence>
<dbReference type="FunFam" id="3.40.30.10:FF:000017">
    <property type="entry name" value="Protein disulfide-isomerase A4"/>
    <property type="match status" value="2"/>
</dbReference>
<comment type="subcellular location">
    <subcellularLocation>
        <location evidence="2">Endoplasmic reticulum lumen</location>
    </subcellularLocation>
</comment>
<dbReference type="FunFam" id="2.60.40.790:FF:000036">
    <property type="entry name" value="Heat Shock Protein"/>
    <property type="match status" value="1"/>
</dbReference>
<dbReference type="GO" id="GO:0003756">
    <property type="term" value="F:protein disulfide isomerase activity"/>
    <property type="evidence" value="ECO:0007669"/>
    <property type="project" value="UniProtKB-EC"/>
</dbReference>
<comment type="similarity">
    <text evidence="3 14">Belongs to the protein disulfide isomerase family.</text>
</comment>
<feature type="chain" id="PRO_5034169221" description="Protein disulfide-isomerase" evidence="15">
    <location>
        <begin position="22"/>
        <end position="728"/>
    </location>
</feature>
<keyword evidence="6" id="KW-0677">Repeat</keyword>
<evidence type="ECO:0000256" key="11">
    <source>
        <dbReference type="PIRSR" id="PIRSR605792-51"/>
    </source>
</evidence>
<dbReference type="NCBIfam" id="TIGR01130">
    <property type="entry name" value="ER_PDI_fam"/>
    <property type="match status" value="1"/>
</dbReference>
<evidence type="ECO:0000256" key="5">
    <source>
        <dbReference type="ARBA" id="ARBA00022729"/>
    </source>
</evidence>
<dbReference type="KEGG" id="crq:GCK72_009749"/>
<dbReference type="Gene3D" id="3.40.30.10">
    <property type="entry name" value="Glutaredoxin"/>
    <property type="match status" value="5"/>
</dbReference>
<dbReference type="CDD" id="cd02995">
    <property type="entry name" value="PDI_a_PDI_a'_C"/>
    <property type="match status" value="1"/>
</dbReference>
<evidence type="ECO:0000313" key="20">
    <source>
        <dbReference type="Proteomes" id="UP000483820"/>
    </source>
</evidence>
<dbReference type="InterPro" id="IPR005792">
    <property type="entry name" value="Prot_disulphide_isomerase"/>
</dbReference>
<dbReference type="CDD" id="cd06526">
    <property type="entry name" value="metazoan_ACD"/>
    <property type="match status" value="1"/>
</dbReference>
<feature type="domain" description="SHSP" evidence="16">
    <location>
        <begin position="633"/>
        <end position="728"/>
    </location>
</feature>
<organism evidence="18 20">
    <name type="scientific">Caenorhabditis remanei</name>
    <name type="common">Caenorhabditis vulgaris</name>
    <dbReference type="NCBI Taxonomy" id="31234"/>
    <lineage>
        <taxon>Eukaryota</taxon>
        <taxon>Metazoa</taxon>
        <taxon>Ecdysozoa</taxon>
        <taxon>Nematoda</taxon>
        <taxon>Chromadorea</taxon>
        <taxon>Rhabditida</taxon>
        <taxon>Rhabditina</taxon>
        <taxon>Rhabditomorpha</taxon>
        <taxon>Rhabditoidea</taxon>
        <taxon>Rhabditidae</taxon>
        <taxon>Peloderinae</taxon>
        <taxon>Caenorhabditis</taxon>
    </lineage>
</organism>
<reference evidence="18 20" key="1">
    <citation type="submission" date="2019-12" db="EMBL/GenBank/DDBJ databases">
        <title>Chromosome-level assembly of the Caenorhabditis remanei genome.</title>
        <authorList>
            <person name="Teterina A.A."/>
            <person name="Willis J.H."/>
            <person name="Phillips P.C."/>
        </authorList>
    </citation>
    <scope>NUCLEOTIDE SEQUENCE [LARGE SCALE GENOMIC DNA]</scope>
    <source>
        <strain evidence="18 20">PX506</strain>
        <tissue evidence="18">Whole organism</tissue>
    </source>
</reference>
<evidence type="ECO:0000259" key="16">
    <source>
        <dbReference type="PROSITE" id="PS01031"/>
    </source>
</evidence>
<comment type="similarity">
    <text evidence="12 13">Belongs to the small heat shock protein (HSP20) family.</text>
</comment>
<evidence type="ECO:0000256" key="10">
    <source>
        <dbReference type="ARBA" id="ARBA00023284"/>
    </source>
</evidence>
<keyword evidence="7" id="KW-0256">Endoplasmic reticulum</keyword>
<dbReference type="NCBIfam" id="TIGR01126">
    <property type="entry name" value="pdi_dom"/>
    <property type="match status" value="3"/>
</dbReference>
<evidence type="ECO:0000259" key="17">
    <source>
        <dbReference type="PROSITE" id="PS51352"/>
    </source>
</evidence>
<evidence type="ECO:0000256" key="3">
    <source>
        <dbReference type="ARBA" id="ARBA00006347"/>
    </source>
</evidence>
<keyword evidence="10 11" id="KW-0676">Redox-active center</keyword>
<dbReference type="GO" id="GO:0034976">
    <property type="term" value="P:response to endoplasmic reticulum stress"/>
    <property type="evidence" value="ECO:0007669"/>
    <property type="project" value="TreeGrafter"/>
</dbReference>
<evidence type="ECO:0000256" key="8">
    <source>
        <dbReference type="ARBA" id="ARBA00023157"/>
    </source>
</evidence>
<gene>
    <name evidence="18" type="ORF">GCK72_009749</name>
    <name evidence="19" type="ORF">GCK72_009758</name>
</gene>
<dbReference type="Pfam" id="PF13848">
    <property type="entry name" value="Thioredoxin_6"/>
    <property type="match status" value="1"/>
</dbReference>
<dbReference type="PROSITE" id="PS00194">
    <property type="entry name" value="THIOREDOXIN_1"/>
    <property type="match status" value="2"/>
</dbReference>
<dbReference type="GO" id="GO:0005788">
    <property type="term" value="C:endoplasmic reticulum lumen"/>
    <property type="evidence" value="ECO:0007669"/>
    <property type="project" value="UniProtKB-SubCell"/>
</dbReference>
<feature type="domain" description="Thioredoxin" evidence="17">
    <location>
        <begin position="138"/>
        <end position="254"/>
    </location>
</feature>
<dbReference type="CTD" id="9825216"/>
<dbReference type="InterPro" id="IPR005788">
    <property type="entry name" value="PDI_thioredoxin-like_dom"/>
</dbReference>
<dbReference type="RefSeq" id="XP_003113379.2">
    <property type="nucleotide sequence ID" value="XM_003113331.2"/>
</dbReference>
<dbReference type="FunFam" id="3.40.30.10:FF:000403">
    <property type="entry name" value="Protein disulfide-isomerase A4"/>
    <property type="match status" value="1"/>
</dbReference>
<accession>A0A6A5H4Q7</accession>
<feature type="signal peptide" evidence="15">
    <location>
        <begin position="1"/>
        <end position="21"/>
    </location>
</feature>
<evidence type="ECO:0000256" key="13">
    <source>
        <dbReference type="RuleBase" id="RU003616"/>
    </source>
</evidence>
<keyword evidence="9 15" id="KW-0413">Isomerase</keyword>
<dbReference type="InterPro" id="IPR001436">
    <property type="entry name" value="Alpha-crystallin/sHSP_animal"/>
</dbReference>
<feature type="disulfide bond" description="Redox-active" evidence="11">
    <location>
        <begin position="529"/>
        <end position="532"/>
    </location>
</feature>
<dbReference type="FunFam" id="3.40.30.10:FF:000427">
    <property type="entry name" value="Protein disulfide-isomerase A4"/>
    <property type="match status" value="1"/>
</dbReference>
<keyword evidence="5 15" id="KW-0732">Signal</keyword>
<evidence type="ECO:0000256" key="1">
    <source>
        <dbReference type="ARBA" id="ARBA00001182"/>
    </source>
</evidence>
<dbReference type="GO" id="GO:0009986">
    <property type="term" value="C:cell surface"/>
    <property type="evidence" value="ECO:0007669"/>
    <property type="project" value="TreeGrafter"/>
</dbReference>
<dbReference type="InterPro" id="IPR002068">
    <property type="entry name" value="A-crystallin/Hsp20_dom"/>
</dbReference>
<evidence type="ECO:0000313" key="18">
    <source>
        <dbReference type="EMBL" id="KAF1761493.1"/>
    </source>
</evidence>
<dbReference type="EMBL" id="WUAV01000003">
    <property type="protein sequence ID" value="KAF1761493.1"/>
    <property type="molecule type" value="Genomic_DNA"/>
</dbReference>
<dbReference type="Gene3D" id="2.60.40.790">
    <property type="match status" value="1"/>
</dbReference>
<dbReference type="PROSITE" id="PS51352">
    <property type="entry name" value="THIOREDOXIN_2"/>
    <property type="match status" value="3"/>
</dbReference>
<dbReference type="SUPFAM" id="SSF52833">
    <property type="entry name" value="Thioredoxin-like"/>
    <property type="match status" value="5"/>
</dbReference>
<dbReference type="Pfam" id="PF00085">
    <property type="entry name" value="Thioredoxin"/>
    <property type="match status" value="3"/>
</dbReference>
<dbReference type="Pfam" id="PF00011">
    <property type="entry name" value="HSP20"/>
    <property type="match status" value="1"/>
</dbReference>